<dbReference type="KEGG" id="mor:MOC_0219"/>
<dbReference type="Proteomes" id="UP000029492">
    <property type="component" value="Chromosome"/>
</dbReference>
<dbReference type="STRING" id="693986.MOC_0219"/>
<feature type="region of interest" description="Disordered" evidence="1">
    <location>
        <begin position="1"/>
        <end position="50"/>
    </location>
</feature>
<evidence type="ECO:0000256" key="1">
    <source>
        <dbReference type="SAM" id="MobiDB-lite"/>
    </source>
</evidence>
<proteinExistence type="predicted"/>
<reference evidence="2 3" key="1">
    <citation type="journal article" date="2014" name="PLoS ONE">
        <title>Genome Information of Methylobacterium oryzae, a Plant-Probiotic Methylotroph in the Phyllosphere.</title>
        <authorList>
            <person name="Kwak M.J."/>
            <person name="Jeong H."/>
            <person name="Madhaiyan M."/>
            <person name="Lee Y."/>
            <person name="Sa T.M."/>
            <person name="Oh T.K."/>
            <person name="Kim J.F."/>
        </authorList>
    </citation>
    <scope>NUCLEOTIDE SEQUENCE [LARGE SCALE GENOMIC DNA]</scope>
    <source>
        <strain evidence="2 3">CBMB20</strain>
    </source>
</reference>
<dbReference type="HOGENOM" id="CLU_3119686_0_0_5"/>
<protein>
    <submittedName>
        <fullName evidence="2">Protein of unassigned function</fullName>
    </submittedName>
</protein>
<gene>
    <name evidence="2" type="ORF">MOC_0219</name>
</gene>
<accession>A0A089Q047</accession>
<dbReference type="AlphaFoldDB" id="A0A089Q047"/>
<name>A0A089Q047_9HYPH</name>
<sequence>MGEIRQGRSEPLGADEGVGEVDEEAGGHAGAEGEVEGHGGLSQSRSQAAA</sequence>
<dbReference type="EMBL" id="CP003811">
    <property type="protein sequence ID" value="AIQ87974.1"/>
    <property type="molecule type" value="Genomic_DNA"/>
</dbReference>
<evidence type="ECO:0000313" key="2">
    <source>
        <dbReference type="EMBL" id="AIQ87974.1"/>
    </source>
</evidence>
<evidence type="ECO:0000313" key="3">
    <source>
        <dbReference type="Proteomes" id="UP000029492"/>
    </source>
</evidence>
<keyword evidence="3" id="KW-1185">Reference proteome</keyword>
<feature type="compositionally biased region" description="Polar residues" evidence="1">
    <location>
        <begin position="41"/>
        <end position="50"/>
    </location>
</feature>
<organism evidence="2 3">
    <name type="scientific">Methylobacterium oryzae CBMB20</name>
    <dbReference type="NCBI Taxonomy" id="693986"/>
    <lineage>
        <taxon>Bacteria</taxon>
        <taxon>Pseudomonadati</taxon>
        <taxon>Pseudomonadota</taxon>
        <taxon>Alphaproteobacteria</taxon>
        <taxon>Hyphomicrobiales</taxon>
        <taxon>Methylobacteriaceae</taxon>
        <taxon>Methylobacterium</taxon>
    </lineage>
</organism>